<evidence type="ECO:0000256" key="1">
    <source>
        <dbReference type="SAM" id="MobiDB-lite"/>
    </source>
</evidence>
<gene>
    <name evidence="2" type="ORF">ElyMa_002832100</name>
</gene>
<dbReference type="GO" id="GO:0016579">
    <property type="term" value="P:protein deubiquitination"/>
    <property type="evidence" value="ECO:0007669"/>
    <property type="project" value="InterPro"/>
</dbReference>
<evidence type="ECO:0000313" key="3">
    <source>
        <dbReference type="Proteomes" id="UP000762676"/>
    </source>
</evidence>
<name>A0AAV4HVC0_9GAST</name>
<dbReference type="EMBL" id="BMAT01005869">
    <property type="protein sequence ID" value="GFS01147.1"/>
    <property type="molecule type" value="Genomic_DNA"/>
</dbReference>
<protein>
    <submittedName>
        <fullName evidence="2">Ubiquitin carboxyl-terminal hydrolase 48</fullName>
    </submittedName>
</protein>
<accession>A0AAV4HVC0</accession>
<comment type="caution">
    <text evidence="2">The sequence shown here is derived from an EMBL/GenBank/DDBJ whole genome shotgun (WGS) entry which is preliminary data.</text>
</comment>
<dbReference type="Proteomes" id="UP000762676">
    <property type="component" value="Unassembled WGS sequence"/>
</dbReference>
<keyword evidence="2" id="KW-0378">Hydrolase</keyword>
<feature type="region of interest" description="Disordered" evidence="1">
    <location>
        <begin position="48"/>
        <end position="73"/>
    </location>
</feature>
<evidence type="ECO:0000313" key="2">
    <source>
        <dbReference type="EMBL" id="GFS01147.1"/>
    </source>
</evidence>
<dbReference type="AlphaFoldDB" id="A0AAV4HVC0"/>
<dbReference type="InterPro" id="IPR044743">
    <property type="entry name" value="Ubl_USP48"/>
</dbReference>
<organism evidence="2 3">
    <name type="scientific">Elysia marginata</name>
    <dbReference type="NCBI Taxonomy" id="1093978"/>
    <lineage>
        <taxon>Eukaryota</taxon>
        <taxon>Metazoa</taxon>
        <taxon>Spiralia</taxon>
        <taxon>Lophotrochozoa</taxon>
        <taxon>Mollusca</taxon>
        <taxon>Gastropoda</taxon>
        <taxon>Heterobranchia</taxon>
        <taxon>Euthyneura</taxon>
        <taxon>Panpulmonata</taxon>
        <taxon>Sacoglossa</taxon>
        <taxon>Placobranchoidea</taxon>
        <taxon>Plakobranchidae</taxon>
        <taxon>Elysia</taxon>
    </lineage>
</organism>
<keyword evidence="3" id="KW-1185">Reference proteome</keyword>
<dbReference type="GO" id="GO:0004843">
    <property type="term" value="F:cysteine-type deubiquitinase activity"/>
    <property type="evidence" value="ECO:0007669"/>
    <property type="project" value="InterPro"/>
</dbReference>
<sequence length="73" mass="8131">MYSVLPMDQNLSLDGRSLNNVEATLQDLRVYPQCVIFLRADEPTTQAPTTVDDYLTVPTTPEEGFKGTNLLGR</sequence>
<dbReference type="CDD" id="cd01795">
    <property type="entry name" value="Ubl_USP48"/>
    <property type="match status" value="1"/>
</dbReference>
<dbReference type="GO" id="GO:0004197">
    <property type="term" value="F:cysteine-type endopeptidase activity"/>
    <property type="evidence" value="ECO:0007669"/>
    <property type="project" value="InterPro"/>
</dbReference>
<proteinExistence type="predicted"/>
<reference evidence="2 3" key="1">
    <citation type="journal article" date="2021" name="Elife">
        <title>Chloroplast acquisition without the gene transfer in kleptoplastic sea slugs, Plakobranchus ocellatus.</title>
        <authorList>
            <person name="Maeda T."/>
            <person name="Takahashi S."/>
            <person name="Yoshida T."/>
            <person name="Shimamura S."/>
            <person name="Takaki Y."/>
            <person name="Nagai Y."/>
            <person name="Toyoda A."/>
            <person name="Suzuki Y."/>
            <person name="Arimoto A."/>
            <person name="Ishii H."/>
            <person name="Satoh N."/>
            <person name="Nishiyama T."/>
            <person name="Hasebe M."/>
            <person name="Maruyama T."/>
            <person name="Minagawa J."/>
            <person name="Obokata J."/>
            <person name="Shigenobu S."/>
        </authorList>
    </citation>
    <scope>NUCLEOTIDE SEQUENCE [LARGE SCALE GENOMIC DNA]</scope>
</reference>